<evidence type="ECO:0000256" key="1">
    <source>
        <dbReference type="SAM" id="MobiDB-lite"/>
    </source>
</evidence>
<reference evidence="2 3" key="1">
    <citation type="submission" date="2019-03" db="EMBL/GenBank/DDBJ databases">
        <title>Freshwater and sediment microbial communities from various areas in North America, analyzing microbe dynamics in response to fracking.</title>
        <authorList>
            <person name="Lamendella R."/>
        </authorList>
    </citation>
    <scope>NUCLEOTIDE SEQUENCE [LARGE SCALE GENOMIC DNA]</scope>
    <source>
        <strain evidence="2 3">18_TX</strain>
    </source>
</reference>
<gene>
    <name evidence="2" type="ORF">DEU29_103151</name>
</gene>
<name>A0A4V3CPT2_9GAMM</name>
<organism evidence="2 3">
    <name type="scientific">Idiomarina aquatica</name>
    <dbReference type="NCBI Taxonomy" id="1327752"/>
    <lineage>
        <taxon>Bacteria</taxon>
        <taxon>Pseudomonadati</taxon>
        <taxon>Pseudomonadota</taxon>
        <taxon>Gammaproteobacteria</taxon>
        <taxon>Alteromonadales</taxon>
        <taxon>Idiomarinaceae</taxon>
        <taxon>Idiomarina</taxon>
    </lineage>
</organism>
<feature type="compositionally biased region" description="Basic and acidic residues" evidence="1">
    <location>
        <begin position="1"/>
        <end position="13"/>
    </location>
</feature>
<keyword evidence="3" id="KW-1185">Reference proteome</keyword>
<comment type="caution">
    <text evidence="2">The sequence shown here is derived from an EMBL/GenBank/DDBJ whole genome shotgun (WGS) entry which is preliminary data.</text>
</comment>
<evidence type="ECO:0000313" key="3">
    <source>
        <dbReference type="Proteomes" id="UP000295531"/>
    </source>
</evidence>
<dbReference type="AlphaFoldDB" id="A0A4V3CPT2"/>
<proteinExistence type="predicted"/>
<sequence>MTTDSNDRDRDRIYQVSTNRGRSSHKLRYVEASAPADGDCRMCIGSIADQPKARPVTSVQDDDESPRREDQ</sequence>
<dbReference type="Proteomes" id="UP000295531">
    <property type="component" value="Unassembled WGS sequence"/>
</dbReference>
<dbReference type="EMBL" id="SNXI01000003">
    <property type="protein sequence ID" value="TDP39255.1"/>
    <property type="molecule type" value="Genomic_DNA"/>
</dbReference>
<feature type="region of interest" description="Disordered" evidence="1">
    <location>
        <begin position="46"/>
        <end position="71"/>
    </location>
</feature>
<protein>
    <submittedName>
        <fullName evidence="2">Uncharacterized protein</fullName>
    </submittedName>
</protein>
<evidence type="ECO:0000313" key="2">
    <source>
        <dbReference type="EMBL" id="TDP39255.1"/>
    </source>
</evidence>
<feature type="region of interest" description="Disordered" evidence="1">
    <location>
        <begin position="1"/>
        <end position="23"/>
    </location>
</feature>
<accession>A0A4V3CPT2</accession>